<dbReference type="AlphaFoldDB" id="A0A0X8FGI0"/>
<dbReference type="Pfam" id="PF07972">
    <property type="entry name" value="Flavodoxin_NdrI"/>
    <property type="match status" value="1"/>
</dbReference>
<dbReference type="PANTHER" id="PTHR37297:SF1">
    <property type="entry name" value="PROTEIN NRDI"/>
    <property type="match status" value="1"/>
</dbReference>
<dbReference type="Proteomes" id="UP001069145">
    <property type="component" value="Unassembled WGS sequence"/>
</dbReference>
<gene>
    <name evidence="3 5" type="primary">nrdI</name>
    <name evidence="5" type="ORF">I6G68_04070</name>
    <name evidence="4" type="ORF">ODY43_08505</name>
</gene>
<evidence type="ECO:0000256" key="3">
    <source>
        <dbReference type="HAMAP-Rule" id="MF_00128"/>
    </source>
</evidence>
<evidence type="ECO:0000256" key="1">
    <source>
        <dbReference type="ARBA" id="ARBA00003999"/>
    </source>
</evidence>
<evidence type="ECO:0000313" key="7">
    <source>
        <dbReference type="Proteomes" id="UP001069145"/>
    </source>
</evidence>
<proteinExistence type="inferred from homology"/>
<dbReference type="EMBL" id="CP065662">
    <property type="protein sequence ID" value="QPS02244.1"/>
    <property type="molecule type" value="Genomic_DNA"/>
</dbReference>
<reference evidence="5 6" key="1">
    <citation type="submission" date="2020-12" db="EMBL/GenBank/DDBJ databases">
        <title>FDA dAtabase for Regulatory Grade micrObial Sequences (FDA-ARGOS): Supporting development and validation of Infectious Disease Dx tests.</title>
        <authorList>
            <person name="Sproer C."/>
            <person name="Gronow S."/>
            <person name="Severitt S."/>
            <person name="Schroder I."/>
            <person name="Tallon L."/>
            <person name="Sadzewicz L."/>
            <person name="Zhao X."/>
            <person name="Boylan J."/>
            <person name="Ott S."/>
            <person name="Bowen H."/>
            <person name="Vavikolanu K."/>
            <person name="Mehta A."/>
            <person name="Aluvathingal J."/>
            <person name="Nadendla S."/>
            <person name="Lowell S."/>
            <person name="Myers T."/>
            <person name="Yan Y."/>
            <person name="Sichtig H."/>
        </authorList>
    </citation>
    <scope>NUCLEOTIDE SEQUENCE [LARGE SCALE GENOMIC DNA]</scope>
    <source>
        <strain evidence="5 6">FDAARGOS_911</strain>
    </source>
</reference>
<dbReference type="SUPFAM" id="SSF52218">
    <property type="entry name" value="Flavoproteins"/>
    <property type="match status" value="1"/>
</dbReference>
<dbReference type="PANTHER" id="PTHR37297">
    <property type="entry name" value="PROTEIN NRDI"/>
    <property type="match status" value="1"/>
</dbReference>
<evidence type="ECO:0000313" key="6">
    <source>
        <dbReference type="Proteomes" id="UP000594771"/>
    </source>
</evidence>
<evidence type="ECO:0000313" key="4">
    <source>
        <dbReference type="EMBL" id="MCY3054018.1"/>
    </source>
</evidence>
<dbReference type="HAMAP" id="MF_00128">
    <property type="entry name" value="NrdI"/>
    <property type="match status" value="1"/>
</dbReference>
<accession>A0A0X8FGI0</accession>
<reference evidence="4" key="2">
    <citation type="submission" date="2022-09" db="EMBL/GenBank/DDBJ databases">
        <title>Aerococcus urinae taxonomy study.</title>
        <authorList>
            <person name="Christensen J."/>
            <person name="Senneby E."/>
        </authorList>
    </citation>
    <scope>NUCLEOTIDE SEQUENCE</scope>
    <source>
        <strain evidence="4">NLD-066-U95</strain>
    </source>
</reference>
<dbReference type="InterPro" id="IPR004465">
    <property type="entry name" value="RNR_NrdI"/>
</dbReference>
<dbReference type="OrthoDB" id="350535at2"/>
<dbReference type="Gene3D" id="3.40.50.360">
    <property type="match status" value="1"/>
</dbReference>
<dbReference type="PIRSF" id="PIRSF005087">
    <property type="entry name" value="NrdI"/>
    <property type="match status" value="1"/>
</dbReference>
<dbReference type="KEGG" id="aun:AWM73_05970"/>
<evidence type="ECO:0000256" key="2">
    <source>
        <dbReference type="ARBA" id="ARBA00009942"/>
    </source>
</evidence>
<keyword evidence="7" id="KW-1185">Reference proteome</keyword>
<organism evidence="5 6">
    <name type="scientific">Aerococcus urinae</name>
    <dbReference type="NCBI Taxonomy" id="1376"/>
    <lineage>
        <taxon>Bacteria</taxon>
        <taxon>Bacillati</taxon>
        <taxon>Bacillota</taxon>
        <taxon>Bacilli</taxon>
        <taxon>Lactobacillales</taxon>
        <taxon>Aerococcaceae</taxon>
        <taxon>Aerococcus</taxon>
    </lineage>
</organism>
<dbReference type="NCBIfam" id="TIGR00333">
    <property type="entry name" value="nrdI"/>
    <property type="match status" value="1"/>
</dbReference>
<comment type="function">
    <text evidence="1 3">Probably involved in ribonucleotide reductase function.</text>
</comment>
<dbReference type="InterPro" id="IPR020852">
    <property type="entry name" value="RNR_Ib_NrdI_bac"/>
</dbReference>
<dbReference type="GeneID" id="35766876"/>
<dbReference type="EMBL" id="JAOTML010000011">
    <property type="protein sequence ID" value="MCY3054018.1"/>
    <property type="molecule type" value="Genomic_DNA"/>
</dbReference>
<dbReference type="GO" id="GO:0010181">
    <property type="term" value="F:FMN binding"/>
    <property type="evidence" value="ECO:0007669"/>
    <property type="project" value="InterPro"/>
</dbReference>
<dbReference type="Proteomes" id="UP000594771">
    <property type="component" value="Chromosome"/>
</dbReference>
<protein>
    <recommendedName>
        <fullName evidence="3">Protein NrdI</fullName>
    </recommendedName>
</protein>
<name>A0A0X8FGI0_9LACT</name>
<dbReference type="RefSeq" id="WP_060778522.1">
    <property type="nucleotide sequence ID" value="NZ_CAJHLF010000005.1"/>
</dbReference>
<dbReference type="InterPro" id="IPR029039">
    <property type="entry name" value="Flavoprotein-like_sf"/>
</dbReference>
<evidence type="ECO:0000313" key="5">
    <source>
        <dbReference type="EMBL" id="QPS02244.1"/>
    </source>
</evidence>
<sequence length="142" mass="15854">MKELIVYFSTQSNNTHRFVQKLDADSIRIPIDEEDRIKVDEDYVLVVPTYSGGKVTDAGQVDAHGAVPKQVIHFLNDPDNRKHCLGVISSGNTNFGDSFAIAGPVISYKLKVPLLYQFELIGTKEDVEEVNRIITEAFNADQ</sequence>
<comment type="similarity">
    <text evidence="2 3">Belongs to the NrdI family.</text>
</comment>